<feature type="transmembrane region" description="Helical" evidence="11">
    <location>
        <begin position="6"/>
        <end position="23"/>
    </location>
</feature>
<keyword evidence="14" id="KW-1185">Reference proteome</keyword>
<dbReference type="GO" id="GO:0015891">
    <property type="term" value="P:siderophore transport"/>
    <property type="evidence" value="ECO:0007669"/>
    <property type="project" value="InterPro"/>
</dbReference>
<dbReference type="InterPro" id="IPR006260">
    <property type="entry name" value="TonB/TolA_C"/>
</dbReference>
<dbReference type="InterPro" id="IPR003538">
    <property type="entry name" value="TonB"/>
</dbReference>
<dbReference type="EMBL" id="GG657972">
    <property type="protein sequence ID" value="EFS21689.1"/>
    <property type="molecule type" value="Genomic_DNA"/>
</dbReference>
<gene>
    <name evidence="13" type="ORF">FSBG_01186</name>
</gene>
<dbReference type="GO" id="GO:0055085">
    <property type="term" value="P:transmembrane transport"/>
    <property type="evidence" value="ECO:0007669"/>
    <property type="project" value="InterPro"/>
</dbReference>
<evidence type="ECO:0000256" key="8">
    <source>
        <dbReference type="ARBA" id="ARBA00022989"/>
    </source>
</evidence>
<dbReference type="PROSITE" id="PS52015">
    <property type="entry name" value="TONB_CTD"/>
    <property type="match status" value="1"/>
</dbReference>
<dbReference type="AlphaFoldDB" id="E5BGR6"/>
<evidence type="ECO:0000256" key="6">
    <source>
        <dbReference type="ARBA" id="ARBA00022692"/>
    </source>
</evidence>
<evidence type="ECO:0000256" key="11">
    <source>
        <dbReference type="SAM" id="Phobius"/>
    </source>
</evidence>
<feature type="domain" description="TonB C-terminal" evidence="12">
    <location>
        <begin position="155"/>
        <end position="247"/>
    </location>
</feature>
<evidence type="ECO:0000256" key="5">
    <source>
        <dbReference type="ARBA" id="ARBA00022519"/>
    </source>
</evidence>
<evidence type="ECO:0000256" key="7">
    <source>
        <dbReference type="ARBA" id="ARBA00022927"/>
    </source>
</evidence>
<evidence type="ECO:0000256" key="9">
    <source>
        <dbReference type="ARBA" id="ARBA00023136"/>
    </source>
</evidence>
<keyword evidence="4" id="KW-1003">Cell membrane</keyword>
<evidence type="ECO:0000256" key="10">
    <source>
        <dbReference type="SAM" id="MobiDB-lite"/>
    </source>
</evidence>
<keyword evidence="9 11" id="KW-0472">Membrane</keyword>
<proteinExistence type="inferred from homology"/>
<dbReference type="Gene3D" id="3.30.2420.10">
    <property type="entry name" value="TonB"/>
    <property type="match status" value="1"/>
</dbReference>
<dbReference type="GO" id="GO:0015031">
    <property type="term" value="P:protein transport"/>
    <property type="evidence" value="ECO:0007669"/>
    <property type="project" value="UniProtKB-KW"/>
</dbReference>
<dbReference type="NCBIfam" id="TIGR01352">
    <property type="entry name" value="tonB_Cterm"/>
    <property type="match status" value="1"/>
</dbReference>
<evidence type="ECO:0000259" key="12">
    <source>
        <dbReference type="PROSITE" id="PS52015"/>
    </source>
</evidence>
<dbReference type="Proteomes" id="UP000002975">
    <property type="component" value="Unassembled WGS sequence"/>
</dbReference>
<dbReference type="GO" id="GO:0031992">
    <property type="term" value="F:energy transducer activity"/>
    <property type="evidence" value="ECO:0007669"/>
    <property type="project" value="InterPro"/>
</dbReference>
<keyword evidence="6 11" id="KW-0812">Transmembrane</keyword>
<dbReference type="GO" id="GO:0030288">
    <property type="term" value="C:outer membrane-bounded periplasmic space"/>
    <property type="evidence" value="ECO:0007669"/>
    <property type="project" value="InterPro"/>
</dbReference>
<sequence>MTMKKYLVLSFCIHMLCFIGFYHHEMHKGEEKLPLNQVISVSFVVENPPPSDNPGSPNVADKILEKKENSTNEKPKEQPKKEKPKKEEQVKEKTFDSKMATKDAKEVKKEESAAVASDSHEKESSDSGKGSGSDNPFYGSNFQANGDGSYTALSSEGINYQILNEVEPDYPSQAESIGYDQRVSVKVKFLVGLKGNVENIQIIKSHKKLGFDDEVMKAIKKWRFKPIYYAGKNIKVYFVKEFHFNPQ</sequence>
<organism evidence="13 14">
    <name type="scientific">Fusobacterium gonidiaformans 3-1-5R</name>
    <dbReference type="NCBI Taxonomy" id="469605"/>
    <lineage>
        <taxon>Bacteria</taxon>
        <taxon>Fusobacteriati</taxon>
        <taxon>Fusobacteriota</taxon>
        <taxon>Fusobacteriia</taxon>
        <taxon>Fusobacteriales</taxon>
        <taxon>Fusobacteriaceae</taxon>
        <taxon>Fusobacterium</taxon>
    </lineage>
</organism>
<reference evidence="13 14" key="1">
    <citation type="submission" date="2009-02" db="EMBL/GenBank/DDBJ databases">
        <title>The Genome Sequence of Fusobacterium sp. 3_1_5R.</title>
        <authorList>
            <consortium name="The Broad Institute Genome Sequencing Platform"/>
            <person name="Ward D."/>
            <person name="Young S.K."/>
            <person name="Kodira C.D."/>
            <person name="Zeng Q."/>
            <person name="Koehrsen M."/>
            <person name="Alvarado L."/>
            <person name="Berlin A."/>
            <person name="Borenstein D."/>
            <person name="Chen Z."/>
            <person name="Engels R."/>
            <person name="Freedman E."/>
            <person name="Gellesch M."/>
            <person name="Goldberg J."/>
            <person name="Griggs A."/>
            <person name="Gujja S."/>
            <person name="Heiman D."/>
            <person name="Hepburn T."/>
            <person name="Howarth C."/>
            <person name="Jen D."/>
            <person name="Larson L."/>
            <person name="Lewis B."/>
            <person name="Mehta T."/>
            <person name="Park D."/>
            <person name="Pearson M."/>
            <person name="Roberts A."/>
            <person name="Saif S."/>
            <person name="Shea T."/>
            <person name="Shenoy N."/>
            <person name="Sisk P."/>
            <person name="Stolte C."/>
            <person name="Sykes S."/>
            <person name="Walk T."/>
            <person name="White J."/>
            <person name="Yandava C."/>
            <person name="Allen-Vercoe E."/>
            <person name="Strauss J."/>
            <person name="Ambrose C."/>
            <person name="Lander E."/>
            <person name="Nusbaum C."/>
            <person name="Galagan J."/>
            <person name="Birren B."/>
        </authorList>
    </citation>
    <scope>NUCLEOTIDE SEQUENCE [LARGE SCALE GENOMIC DNA]</scope>
    <source>
        <strain evidence="13 14">3_1_5R</strain>
    </source>
</reference>
<evidence type="ECO:0000313" key="13">
    <source>
        <dbReference type="EMBL" id="EFS21689.1"/>
    </source>
</evidence>
<evidence type="ECO:0000256" key="4">
    <source>
        <dbReference type="ARBA" id="ARBA00022475"/>
    </source>
</evidence>
<comment type="similarity">
    <text evidence="2">Belongs to the TonB family.</text>
</comment>
<name>E5BGR6_9FUSO</name>
<dbReference type="GO" id="GO:0098797">
    <property type="term" value="C:plasma membrane protein complex"/>
    <property type="evidence" value="ECO:0007669"/>
    <property type="project" value="TreeGrafter"/>
</dbReference>
<dbReference type="PRINTS" id="PR01374">
    <property type="entry name" value="TONBPROTEIN"/>
</dbReference>
<feature type="region of interest" description="Disordered" evidence="10">
    <location>
        <begin position="46"/>
        <end position="142"/>
    </location>
</feature>
<dbReference type="BioCyc" id="FSP469605-HMP:GTSP-1198-MONOMER"/>
<dbReference type="InterPro" id="IPR051045">
    <property type="entry name" value="TonB-dependent_transducer"/>
</dbReference>
<keyword evidence="5" id="KW-0997">Cell inner membrane</keyword>
<evidence type="ECO:0000256" key="3">
    <source>
        <dbReference type="ARBA" id="ARBA00022448"/>
    </source>
</evidence>
<dbReference type="PANTHER" id="PTHR33446:SF2">
    <property type="entry name" value="PROTEIN TONB"/>
    <property type="match status" value="1"/>
</dbReference>
<dbReference type="HOGENOM" id="CLU_098234_0_0_0"/>
<feature type="compositionally biased region" description="Basic and acidic residues" evidence="10">
    <location>
        <begin position="62"/>
        <end position="126"/>
    </location>
</feature>
<evidence type="ECO:0000256" key="2">
    <source>
        <dbReference type="ARBA" id="ARBA00006555"/>
    </source>
</evidence>
<dbReference type="PANTHER" id="PTHR33446">
    <property type="entry name" value="PROTEIN TONB-RELATED"/>
    <property type="match status" value="1"/>
</dbReference>
<keyword evidence="7" id="KW-0653">Protein transport</keyword>
<evidence type="ECO:0000313" key="14">
    <source>
        <dbReference type="Proteomes" id="UP000002975"/>
    </source>
</evidence>
<accession>E5BGR6</accession>
<keyword evidence="8 11" id="KW-1133">Transmembrane helix</keyword>
<comment type="subcellular location">
    <subcellularLocation>
        <location evidence="1">Cell inner membrane</location>
        <topology evidence="1">Single-pass membrane protein</topology>
        <orientation evidence="1">Periplasmic side</orientation>
    </subcellularLocation>
</comment>
<evidence type="ECO:0000256" key="1">
    <source>
        <dbReference type="ARBA" id="ARBA00004383"/>
    </source>
</evidence>
<protein>
    <submittedName>
        <fullName evidence="13">TonB family domain protein</fullName>
    </submittedName>
</protein>
<dbReference type="InterPro" id="IPR037682">
    <property type="entry name" value="TonB_C"/>
</dbReference>
<dbReference type="Pfam" id="PF03544">
    <property type="entry name" value="TonB_C"/>
    <property type="match status" value="1"/>
</dbReference>
<keyword evidence="3" id="KW-0813">Transport</keyword>
<dbReference type="SUPFAM" id="SSF74653">
    <property type="entry name" value="TolA/TonB C-terminal domain"/>
    <property type="match status" value="1"/>
</dbReference>